<evidence type="ECO:0000256" key="1">
    <source>
        <dbReference type="ARBA" id="ARBA00022793"/>
    </source>
</evidence>
<comment type="similarity">
    <text evidence="3">Belongs to the metallo-dependent hydrolases superfamily.</text>
</comment>
<gene>
    <name evidence="6" type="ORF">ED733_004860</name>
</gene>
<evidence type="ECO:0000256" key="2">
    <source>
        <dbReference type="ARBA" id="ARBA00023239"/>
    </source>
</evidence>
<dbReference type="InterPro" id="IPR032466">
    <property type="entry name" value="Metal_Hydrolase"/>
</dbReference>
<evidence type="ECO:0000313" key="6">
    <source>
        <dbReference type="EMBL" id="TWU73696.1"/>
    </source>
</evidence>
<sequence length="428" mass="46714">MTRILAFPRLSLYLVVVNSASSILARTDQTPGSHPICISGTQLEPPRSLPSMATSSQTVVDIHTHMYPPQYIKILESRATIPLVRKFPQAPEPRLILLDAELADLEKAMNDPSAKPPGRPLTSHFASLDQKIHFMDTHHIDVSVISLANPWLDFVNASHAGDIAKSVNNNFSAMCAKHHGRLFFFGTLPLTAPLEVLLASISHLSDLKYCRGVILGTSGLGKGLDDPNLIPIFEALAAANLLVFLHPHYGLPNGVWGPRASEYGHVLPLALGFPMETTIAVARMYLAGVFDQVRQLRMLLAHSGGTLPFLAGRIESCIFHDDQLVREGKVGPHRRTVWDVLKEQVYLDAVIYSEVGLKAAIDASGSDRLMFGTDHPFFPPITTDEQGQWESVRLNAEAVAKAVGQGSAEAKAIMGANAIRVLRLEERA</sequence>
<dbReference type="Proteomes" id="UP000317257">
    <property type="component" value="Unassembled WGS sequence"/>
</dbReference>
<dbReference type="EMBL" id="SBHS01000016">
    <property type="protein sequence ID" value="TWU73696.1"/>
    <property type="molecule type" value="Genomic_DNA"/>
</dbReference>
<comment type="caution">
    <text evidence="6">The sequence shown here is derived from an EMBL/GenBank/DDBJ whole genome shotgun (WGS) entry which is preliminary data.</text>
</comment>
<dbReference type="FunFam" id="3.20.20.140:FF:000055">
    <property type="entry name" value="Uracil-5-carboxylate decarboxylase"/>
    <property type="match status" value="1"/>
</dbReference>
<evidence type="ECO:0000256" key="4">
    <source>
        <dbReference type="SAM" id="SignalP"/>
    </source>
</evidence>
<keyword evidence="2 3" id="KW-0456">Lyase</keyword>
<name>A0A5C6GCI4_METRR</name>
<protein>
    <recommendedName>
        <fullName evidence="5">Amidohydrolase-related domain-containing protein</fullName>
    </recommendedName>
</protein>
<dbReference type="AlphaFoldDB" id="A0A5C6GCI4"/>
<proteinExistence type="inferred from homology"/>
<dbReference type="SUPFAM" id="SSF51556">
    <property type="entry name" value="Metallo-dependent hydrolases"/>
    <property type="match status" value="1"/>
</dbReference>
<dbReference type="Pfam" id="PF04909">
    <property type="entry name" value="Amidohydro_2"/>
    <property type="match status" value="1"/>
</dbReference>
<dbReference type="PANTHER" id="PTHR21240:SF28">
    <property type="entry name" value="ISO-OROTATE DECARBOXYLASE (EUROFUNG)"/>
    <property type="match status" value="1"/>
</dbReference>
<reference evidence="7" key="1">
    <citation type="submission" date="2018-12" db="EMBL/GenBank/DDBJ databases">
        <title>The complete genome of Metarhizium rileyi, a key fungal pathogen of Lepidoptera.</title>
        <authorList>
            <person name="Binneck E."/>
            <person name="Lastra C.C.L."/>
            <person name="Sosa-Gomez D.R."/>
        </authorList>
    </citation>
    <scope>NUCLEOTIDE SEQUENCE [LARGE SCALE GENOMIC DNA]</scope>
    <source>
        <strain evidence="7">Cep018-CH2</strain>
    </source>
</reference>
<feature type="signal peptide" evidence="4">
    <location>
        <begin position="1"/>
        <end position="25"/>
    </location>
</feature>
<evidence type="ECO:0000256" key="3">
    <source>
        <dbReference type="RuleBase" id="RU366045"/>
    </source>
</evidence>
<keyword evidence="4" id="KW-0732">Signal</keyword>
<dbReference type="GO" id="GO:0016831">
    <property type="term" value="F:carboxy-lyase activity"/>
    <property type="evidence" value="ECO:0007669"/>
    <property type="project" value="UniProtKB-KW"/>
</dbReference>
<dbReference type="InterPro" id="IPR032465">
    <property type="entry name" value="ACMSD"/>
</dbReference>
<evidence type="ECO:0000313" key="7">
    <source>
        <dbReference type="Proteomes" id="UP000317257"/>
    </source>
</evidence>
<feature type="chain" id="PRO_5022850106" description="Amidohydrolase-related domain-containing protein" evidence="4">
    <location>
        <begin position="26"/>
        <end position="428"/>
    </location>
</feature>
<organism evidence="6 7">
    <name type="scientific">Metarhizium rileyi (strain RCEF 4871)</name>
    <name type="common">Nomuraea rileyi</name>
    <dbReference type="NCBI Taxonomy" id="1649241"/>
    <lineage>
        <taxon>Eukaryota</taxon>
        <taxon>Fungi</taxon>
        <taxon>Dikarya</taxon>
        <taxon>Ascomycota</taxon>
        <taxon>Pezizomycotina</taxon>
        <taxon>Sordariomycetes</taxon>
        <taxon>Hypocreomycetidae</taxon>
        <taxon>Hypocreales</taxon>
        <taxon>Clavicipitaceae</taxon>
        <taxon>Metarhizium</taxon>
    </lineage>
</organism>
<dbReference type="PANTHER" id="PTHR21240">
    <property type="entry name" value="2-AMINO-3-CARBOXYLMUCONATE-6-SEMIALDEHYDE DECARBOXYLASE"/>
    <property type="match status" value="1"/>
</dbReference>
<dbReference type="GO" id="GO:0019748">
    <property type="term" value="P:secondary metabolic process"/>
    <property type="evidence" value="ECO:0007669"/>
    <property type="project" value="TreeGrafter"/>
</dbReference>
<evidence type="ECO:0000259" key="5">
    <source>
        <dbReference type="Pfam" id="PF04909"/>
    </source>
</evidence>
<keyword evidence="1 3" id="KW-0210">Decarboxylase</keyword>
<dbReference type="Gene3D" id="3.20.20.140">
    <property type="entry name" value="Metal-dependent hydrolases"/>
    <property type="match status" value="1"/>
</dbReference>
<feature type="domain" description="Amidohydrolase-related" evidence="5">
    <location>
        <begin position="61"/>
        <end position="424"/>
    </location>
</feature>
<accession>A0A5C6GCI4</accession>
<dbReference type="GO" id="GO:0016787">
    <property type="term" value="F:hydrolase activity"/>
    <property type="evidence" value="ECO:0007669"/>
    <property type="project" value="InterPro"/>
</dbReference>
<dbReference type="GO" id="GO:0005829">
    <property type="term" value="C:cytosol"/>
    <property type="evidence" value="ECO:0007669"/>
    <property type="project" value="TreeGrafter"/>
</dbReference>
<dbReference type="InterPro" id="IPR006680">
    <property type="entry name" value="Amidohydro-rel"/>
</dbReference>